<dbReference type="InterPro" id="IPR003616">
    <property type="entry name" value="Post-SET_dom"/>
</dbReference>
<evidence type="ECO:0000256" key="4">
    <source>
        <dbReference type="ARBA" id="ARBA00022454"/>
    </source>
</evidence>
<evidence type="ECO:0000256" key="2">
    <source>
        <dbReference type="ARBA" id="ARBA00004286"/>
    </source>
</evidence>
<evidence type="ECO:0000256" key="10">
    <source>
        <dbReference type="ARBA" id="ARBA00023242"/>
    </source>
</evidence>
<dbReference type="SUPFAM" id="SSF82199">
    <property type="entry name" value="SET domain"/>
    <property type="match status" value="1"/>
</dbReference>
<feature type="region of interest" description="Disordered" evidence="11">
    <location>
        <begin position="1"/>
        <end position="32"/>
    </location>
</feature>
<dbReference type="CDD" id="cd19172">
    <property type="entry name" value="SET_SETD2"/>
    <property type="match status" value="1"/>
</dbReference>
<dbReference type="SMART" id="SM00456">
    <property type="entry name" value="WW"/>
    <property type="match status" value="1"/>
</dbReference>
<feature type="domain" description="WW" evidence="12">
    <location>
        <begin position="608"/>
        <end position="640"/>
    </location>
</feature>
<dbReference type="GO" id="GO:0006355">
    <property type="term" value="P:regulation of DNA-templated transcription"/>
    <property type="evidence" value="ECO:0007669"/>
    <property type="project" value="InterPro"/>
</dbReference>
<dbReference type="Pfam" id="PF17907">
    <property type="entry name" value="AWS"/>
    <property type="match status" value="1"/>
</dbReference>
<dbReference type="InterPro" id="IPR013257">
    <property type="entry name" value="SRI"/>
</dbReference>
<dbReference type="PANTHER" id="PTHR22884">
    <property type="entry name" value="SET DOMAIN PROTEINS"/>
    <property type="match status" value="1"/>
</dbReference>
<evidence type="ECO:0000256" key="3">
    <source>
        <dbReference type="ARBA" id="ARBA00012178"/>
    </source>
</evidence>
<feature type="compositionally biased region" description="Basic and acidic residues" evidence="11">
    <location>
        <begin position="550"/>
        <end position="614"/>
    </location>
</feature>
<dbReference type="PROSITE" id="PS51215">
    <property type="entry name" value="AWS"/>
    <property type="match status" value="1"/>
</dbReference>
<feature type="region of interest" description="Disordered" evidence="11">
    <location>
        <begin position="283"/>
        <end position="308"/>
    </location>
</feature>
<keyword evidence="4" id="KW-0158">Chromosome</keyword>
<keyword evidence="9" id="KW-0804">Transcription</keyword>
<dbReference type="Pfam" id="PF00856">
    <property type="entry name" value="SET"/>
    <property type="match status" value="1"/>
</dbReference>
<dbReference type="InParanoid" id="A0A1X2H542"/>
<dbReference type="Proteomes" id="UP000242180">
    <property type="component" value="Unassembled WGS sequence"/>
</dbReference>
<gene>
    <name evidence="16" type="ORF">BCR43DRAFT_497096</name>
</gene>
<dbReference type="InterPro" id="IPR001202">
    <property type="entry name" value="WW_dom"/>
</dbReference>
<dbReference type="GO" id="GO:0005634">
    <property type="term" value="C:nucleus"/>
    <property type="evidence" value="ECO:0007669"/>
    <property type="project" value="UniProtKB-SubCell"/>
</dbReference>
<evidence type="ECO:0000259" key="14">
    <source>
        <dbReference type="PROSITE" id="PS50868"/>
    </source>
</evidence>
<reference evidence="16 17" key="1">
    <citation type="submission" date="2016-07" db="EMBL/GenBank/DDBJ databases">
        <title>Pervasive Adenine N6-methylation of Active Genes in Fungi.</title>
        <authorList>
            <consortium name="DOE Joint Genome Institute"/>
            <person name="Mondo S.J."/>
            <person name="Dannebaum R.O."/>
            <person name="Kuo R.C."/>
            <person name="Labutti K."/>
            <person name="Haridas S."/>
            <person name="Kuo A."/>
            <person name="Salamov A."/>
            <person name="Ahrendt S.R."/>
            <person name="Lipzen A."/>
            <person name="Sullivan W."/>
            <person name="Andreopoulos W.B."/>
            <person name="Clum A."/>
            <person name="Lindquist E."/>
            <person name="Daum C."/>
            <person name="Ramamoorthy G.K."/>
            <person name="Gryganskyi A."/>
            <person name="Culley D."/>
            <person name="Magnuson J.K."/>
            <person name="James T.Y."/>
            <person name="O'Malley M.A."/>
            <person name="Stajich J.E."/>
            <person name="Spatafora J.W."/>
            <person name="Visel A."/>
            <person name="Grigoriev I.V."/>
        </authorList>
    </citation>
    <scope>NUCLEOTIDE SEQUENCE [LARGE SCALE GENOMIC DNA]</scope>
    <source>
        <strain evidence="16 17">NRRL 2496</strain>
    </source>
</reference>
<feature type="domain" description="AWS" evidence="15">
    <location>
        <begin position="73"/>
        <end position="128"/>
    </location>
</feature>
<feature type="compositionally biased region" description="Basic and acidic residues" evidence="11">
    <location>
        <begin position="648"/>
        <end position="665"/>
    </location>
</feature>
<dbReference type="EC" id="2.1.1.359" evidence="3"/>
<sequence length="795" mass="91473">MQVTTMSESTTVAVTTSSMPGSMELNGKEESDQPKELAFSELPAVTEEALTTFDNLPANLYLGQATGKTIASEESMACDCRYTPGVDDPSAACGNDHFCINRMMYMECTEKDCACGRHCRNRRFQLREYAHVDVVKTKHKGYGLRALSDLPQNAFVIEYIGEVITQKEFIRRTKQYQEEGITHYYSMTLKNDEIIDATKKGCLARFANHSCKPNCATQKWLVNGLMRVGLFARRPIKAGEEITFDYQFERFGAFSQVCYCGQDNCAGIIGGVTREKLEEDMMTVLPSDDDDDDGRKKGSKRRSRKRGPRLIKNEDDVQEFLVKMLDSQGKLALVDKLLLTLELTLGAAETPKEVKRTFVRLHGLRLIRLWLGEWKKNDDVVSKVLHCLKLMPLMSRNGVEDVGLLATVEKLKDSENQAIASLSAELVQNWSQLKRVYHIPKRTPTATPVEKSPTEEVKKEEPEAEPSKRSASPGGRDTPANSAPYGDSPYGDPSQRYSPYGKNVYRPQDQRYDARSADYRSNEYRPDAYRANEHRSNNYRLYERSNTYRPNEHREYDPRPSEHPRYDRAWDRPPRPPRYYDDRQGRPSPRKYDTERDPPRRPPSYEREALSGDWERVNRDGQVYYHNKVTHKTQWEPPKTKASTIEGVDQHVIEDIIRQASESKTKPQTPRQQPSPATSQKNSIVSHSSQDEAVIKYKEQVSKYVAHCLTHKHKHLWDSKPFFKSLNRRVTHHIVDRERSMGRKQWELSDSMRTKIEKFLTDYGAKFASDIRHKEESMRKSSEDQGGRSPKRVRP</sequence>
<dbReference type="Pfam" id="PF08236">
    <property type="entry name" value="SRI"/>
    <property type="match status" value="1"/>
</dbReference>
<dbReference type="PROSITE" id="PS50280">
    <property type="entry name" value="SET"/>
    <property type="match status" value="1"/>
</dbReference>
<feature type="region of interest" description="Disordered" evidence="11">
    <location>
        <begin position="441"/>
        <end position="614"/>
    </location>
</feature>
<dbReference type="InterPro" id="IPR046341">
    <property type="entry name" value="SET_dom_sf"/>
</dbReference>
<dbReference type="Gene3D" id="2.170.270.10">
    <property type="entry name" value="SET domain"/>
    <property type="match status" value="1"/>
</dbReference>
<evidence type="ECO:0000259" key="13">
    <source>
        <dbReference type="PROSITE" id="PS50280"/>
    </source>
</evidence>
<evidence type="ECO:0000259" key="15">
    <source>
        <dbReference type="PROSITE" id="PS51215"/>
    </source>
</evidence>
<keyword evidence="6" id="KW-0808">Transferase</keyword>
<keyword evidence="17" id="KW-1185">Reference proteome</keyword>
<dbReference type="InterPro" id="IPR038190">
    <property type="entry name" value="SRI_sf"/>
</dbReference>
<evidence type="ECO:0000313" key="16">
    <source>
        <dbReference type="EMBL" id="ORY93529.1"/>
    </source>
</evidence>
<evidence type="ECO:0000259" key="12">
    <source>
        <dbReference type="PROSITE" id="PS50020"/>
    </source>
</evidence>
<keyword evidence="8" id="KW-0805">Transcription regulation</keyword>
<feature type="compositionally biased region" description="Low complexity" evidence="11">
    <location>
        <begin position="1"/>
        <end position="18"/>
    </location>
</feature>
<dbReference type="InterPro" id="IPR050777">
    <property type="entry name" value="SET2_Histone-Lys_MeTrsfase"/>
</dbReference>
<dbReference type="PROSITE" id="PS50020">
    <property type="entry name" value="WW_DOMAIN_2"/>
    <property type="match status" value="1"/>
</dbReference>
<evidence type="ECO:0000256" key="5">
    <source>
        <dbReference type="ARBA" id="ARBA00022603"/>
    </source>
</evidence>
<dbReference type="InterPro" id="IPR001214">
    <property type="entry name" value="SET_dom"/>
</dbReference>
<dbReference type="OrthoDB" id="422362at2759"/>
<protein>
    <recommendedName>
        <fullName evidence="3">[histone H3]-lysine(36) N-trimethyltransferase</fullName>
        <ecNumber evidence="3">2.1.1.359</ecNumber>
    </recommendedName>
</protein>
<evidence type="ECO:0000256" key="9">
    <source>
        <dbReference type="ARBA" id="ARBA00023163"/>
    </source>
</evidence>
<feature type="region of interest" description="Disordered" evidence="11">
    <location>
        <begin position="770"/>
        <end position="795"/>
    </location>
</feature>
<dbReference type="GO" id="GO:0032259">
    <property type="term" value="P:methylation"/>
    <property type="evidence" value="ECO:0007669"/>
    <property type="project" value="UniProtKB-KW"/>
</dbReference>
<dbReference type="AlphaFoldDB" id="A0A1X2H542"/>
<evidence type="ECO:0000256" key="7">
    <source>
        <dbReference type="ARBA" id="ARBA00022691"/>
    </source>
</evidence>
<dbReference type="SMART" id="SM00570">
    <property type="entry name" value="AWS"/>
    <property type="match status" value="1"/>
</dbReference>
<dbReference type="SUPFAM" id="SSF51045">
    <property type="entry name" value="WW domain"/>
    <property type="match status" value="1"/>
</dbReference>
<dbReference type="Gene3D" id="2.20.70.10">
    <property type="match status" value="1"/>
</dbReference>
<evidence type="ECO:0000256" key="11">
    <source>
        <dbReference type="SAM" id="MobiDB-lite"/>
    </source>
</evidence>
<keyword evidence="5" id="KW-0489">Methyltransferase</keyword>
<organism evidence="16 17">
    <name type="scientific">Syncephalastrum racemosum</name>
    <name type="common">Filamentous fungus</name>
    <dbReference type="NCBI Taxonomy" id="13706"/>
    <lineage>
        <taxon>Eukaryota</taxon>
        <taxon>Fungi</taxon>
        <taxon>Fungi incertae sedis</taxon>
        <taxon>Mucoromycota</taxon>
        <taxon>Mucoromycotina</taxon>
        <taxon>Mucoromycetes</taxon>
        <taxon>Mucorales</taxon>
        <taxon>Syncephalastraceae</taxon>
        <taxon>Syncephalastrum</taxon>
    </lineage>
</organism>
<name>A0A1X2H542_SYNRA</name>
<dbReference type="SMART" id="SM00317">
    <property type="entry name" value="SET"/>
    <property type="match status" value="1"/>
</dbReference>
<feature type="compositionally biased region" description="Polar residues" evidence="11">
    <location>
        <begin position="666"/>
        <end position="688"/>
    </location>
</feature>
<feature type="compositionally biased region" description="Basic and acidic residues" evidence="11">
    <location>
        <begin position="770"/>
        <end position="786"/>
    </location>
</feature>
<dbReference type="InterPro" id="IPR044437">
    <property type="entry name" value="SETD2/Set2_SET"/>
</dbReference>
<dbReference type="GO" id="GO:0140955">
    <property type="term" value="F:histone H3K36 trimethyltransferase activity"/>
    <property type="evidence" value="ECO:0007669"/>
    <property type="project" value="UniProtKB-EC"/>
</dbReference>
<dbReference type="EMBL" id="MCGN01000009">
    <property type="protein sequence ID" value="ORY93529.1"/>
    <property type="molecule type" value="Genomic_DNA"/>
</dbReference>
<keyword evidence="7" id="KW-0949">S-adenosyl-L-methionine</keyword>
<comment type="subcellular location">
    <subcellularLocation>
        <location evidence="2">Chromosome</location>
    </subcellularLocation>
    <subcellularLocation>
        <location evidence="1">Nucleus</location>
    </subcellularLocation>
</comment>
<dbReference type="FunCoup" id="A0A1X2H542">
    <property type="interactions" value="97"/>
</dbReference>
<dbReference type="Gene3D" id="1.10.1740.100">
    <property type="entry name" value="Set2, Rpb1 interacting domain"/>
    <property type="match status" value="1"/>
</dbReference>
<accession>A0A1X2H542</accession>
<dbReference type="PROSITE" id="PS01159">
    <property type="entry name" value="WW_DOMAIN_1"/>
    <property type="match status" value="1"/>
</dbReference>
<dbReference type="STRING" id="13706.A0A1X2H542"/>
<dbReference type="CDD" id="cd00201">
    <property type="entry name" value="WW"/>
    <property type="match status" value="1"/>
</dbReference>
<evidence type="ECO:0000313" key="17">
    <source>
        <dbReference type="Proteomes" id="UP000242180"/>
    </source>
</evidence>
<proteinExistence type="predicted"/>
<evidence type="ECO:0000256" key="1">
    <source>
        <dbReference type="ARBA" id="ARBA00004123"/>
    </source>
</evidence>
<dbReference type="InterPro" id="IPR006560">
    <property type="entry name" value="AWS_dom"/>
</dbReference>
<dbReference type="GO" id="GO:0005694">
    <property type="term" value="C:chromosome"/>
    <property type="evidence" value="ECO:0007669"/>
    <property type="project" value="UniProtKB-SubCell"/>
</dbReference>
<evidence type="ECO:0000256" key="8">
    <source>
        <dbReference type="ARBA" id="ARBA00023015"/>
    </source>
</evidence>
<keyword evidence="10" id="KW-0539">Nucleus</keyword>
<dbReference type="InterPro" id="IPR036020">
    <property type="entry name" value="WW_dom_sf"/>
</dbReference>
<feature type="compositionally biased region" description="Basic and acidic residues" evidence="11">
    <location>
        <begin position="508"/>
        <end position="536"/>
    </location>
</feature>
<dbReference type="PROSITE" id="PS50868">
    <property type="entry name" value="POST_SET"/>
    <property type="match status" value="1"/>
</dbReference>
<evidence type="ECO:0000256" key="6">
    <source>
        <dbReference type="ARBA" id="ARBA00022679"/>
    </source>
</evidence>
<feature type="region of interest" description="Disordered" evidence="11">
    <location>
        <begin position="628"/>
        <end position="689"/>
    </location>
</feature>
<dbReference type="OMA" id="HHIVERE"/>
<feature type="domain" description="SET" evidence="13">
    <location>
        <begin position="130"/>
        <end position="247"/>
    </location>
</feature>
<feature type="compositionally biased region" description="Basic and acidic residues" evidence="11">
    <location>
        <begin position="452"/>
        <end position="468"/>
    </location>
</feature>
<feature type="compositionally biased region" description="Basic residues" evidence="11">
    <location>
        <begin position="297"/>
        <end position="308"/>
    </location>
</feature>
<comment type="caution">
    <text evidence="16">The sequence shown here is derived from an EMBL/GenBank/DDBJ whole genome shotgun (WGS) entry which is preliminary data.</text>
</comment>
<feature type="domain" description="Post-SET" evidence="14">
    <location>
        <begin position="254"/>
        <end position="270"/>
    </location>
</feature>
<dbReference type="Pfam" id="PF00397">
    <property type="entry name" value="WW"/>
    <property type="match status" value="1"/>
</dbReference>